<keyword evidence="1" id="KW-0472">Membrane</keyword>
<organism evidence="2 3">
    <name type="scientific">Acrocarpospora macrocephala</name>
    <dbReference type="NCBI Taxonomy" id="150177"/>
    <lineage>
        <taxon>Bacteria</taxon>
        <taxon>Bacillati</taxon>
        <taxon>Actinomycetota</taxon>
        <taxon>Actinomycetes</taxon>
        <taxon>Streptosporangiales</taxon>
        <taxon>Streptosporangiaceae</taxon>
        <taxon>Acrocarpospora</taxon>
    </lineage>
</organism>
<evidence type="ECO:0000313" key="2">
    <source>
        <dbReference type="EMBL" id="GES10474.1"/>
    </source>
</evidence>
<protein>
    <submittedName>
        <fullName evidence="2">Uncharacterized protein</fullName>
    </submittedName>
</protein>
<comment type="caution">
    <text evidence="2">The sequence shown here is derived from an EMBL/GenBank/DDBJ whole genome shotgun (WGS) entry which is preliminary data.</text>
</comment>
<reference evidence="2 3" key="1">
    <citation type="submission" date="2019-10" db="EMBL/GenBank/DDBJ databases">
        <title>Whole genome shotgun sequence of Acrocarpospora macrocephala NBRC 16266.</title>
        <authorList>
            <person name="Ichikawa N."/>
            <person name="Kimura A."/>
            <person name="Kitahashi Y."/>
            <person name="Komaki H."/>
            <person name="Oguchi A."/>
        </authorList>
    </citation>
    <scope>NUCLEOTIDE SEQUENCE [LARGE SCALE GENOMIC DNA]</scope>
    <source>
        <strain evidence="2 3">NBRC 16266</strain>
    </source>
</reference>
<dbReference type="AlphaFoldDB" id="A0A5M3WNG7"/>
<dbReference type="EMBL" id="BLAE01000022">
    <property type="protein sequence ID" value="GES10474.1"/>
    <property type="molecule type" value="Genomic_DNA"/>
</dbReference>
<accession>A0A5M3WNG7</accession>
<sequence length="113" mass="12297">MLAQYYACIVTVVPLAREKGLEVEGLWNTMRTPSFGLMSEDGANVAMLAAAPLAPLIFSVVTLIALWSLARRGAGPGIGMRPVILCFSLQILVCVLLISMPFLEFLRVTVWSK</sequence>
<proteinExistence type="predicted"/>
<evidence type="ECO:0000313" key="3">
    <source>
        <dbReference type="Proteomes" id="UP000331127"/>
    </source>
</evidence>
<feature type="transmembrane region" description="Helical" evidence="1">
    <location>
        <begin position="82"/>
        <end position="103"/>
    </location>
</feature>
<keyword evidence="1" id="KW-1133">Transmembrane helix</keyword>
<keyword evidence="3" id="KW-1185">Reference proteome</keyword>
<evidence type="ECO:0000256" key="1">
    <source>
        <dbReference type="SAM" id="Phobius"/>
    </source>
</evidence>
<keyword evidence="1" id="KW-0812">Transmembrane</keyword>
<gene>
    <name evidence="2" type="ORF">Amac_040710</name>
</gene>
<feature type="transmembrane region" description="Helical" evidence="1">
    <location>
        <begin position="45"/>
        <end position="70"/>
    </location>
</feature>
<name>A0A5M3WNG7_9ACTN</name>
<dbReference type="Proteomes" id="UP000331127">
    <property type="component" value="Unassembled WGS sequence"/>
</dbReference>